<accession>A0A918RMI3</accession>
<organism evidence="2 3">
    <name type="scientific">Arenicella chitinivorans</name>
    <dbReference type="NCBI Taxonomy" id="1329800"/>
    <lineage>
        <taxon>Bacteria</taxon>
        <taxon>Pseudomonadati</taxon>
        <taxon>Pseudomonadota</taxon>
        <taxon>Gammaproteobacteria</taxon>
        <taxon>Arenicellales</taxon>
        <taxon>Arenicellaceae</taxon>
        <taxon>Arenicella</taxon>
    </lineage>
</organism>
<dbReference type="Proteomes" id="UP000614811">
    <property type="component" value="Unassembled WGS sequence"/>
</dbReference>
<dbReference type="InterPro" id="IPR056596">
    <property type="entry name" value="FLAD1_M"/>
</dbReference>
<dbReference type="PANTHER" id="PTHR13939">
    <property type="entry name" value="NICOTINAMIDE-NUCLEOTIDE AMIDOHYDROLASE PNCC"/>
    <property type="match status" value="1"/>
</dbReference>
<evidence type="ECO:0000313" key="3">
    <source>
        <dbReference type="Proteomes" id="UP000614811"/>
    </source>
</evidence>
<dbReference type="InterPro" id="IPR050101">
    <property type="entry name" value="CinA"/>
</dbReference>
<evidence type="ECO:0000259" key="1">
    <source>
        <dbReference type="SMART" id="SM00852"/>
    </source>
</evidence>
<reference evidence="2" key="2">
    <citation type="submission" date="2020-09" db="EMBL/GenBank/DDBJ databases">
        <authorList>
            <person name="Sun Q."/>
            <person name="Kim S."/>
        </authorList>
    </citation>
    <scope>NUCLEOTIDE SEQUENCE</scope>
    <source>
        <strain evidence="2">KCTC 12711</strain>
    </source>
</reference>
<dbReference type="EMBL" id="BMXA01000002">
    <property type="protein sequence ID" value="GHA03911.1"/>
    <property type="molecule type" value="Genomic_DNA"/>
</dbReference>
<dbReference type="AlphaFoldDB" id="A0A918RMI3"/>
<dbReference type="Gene3D" id="3.40.980.10">
    <property type="entry name" value="MoaB/Mog-like domain"/>
    <property type="match status" value="1"/>
</dbReference>
<reference evidence="2" key="1">
    <citation type="journal article" date="2014" name="Int. J. Syst. Evol. Microbiol.">
        <title>Complete genome sequence of Corynebacterium casei LMG S-19264T (=DSM 44701T), isolated from a smear-ripened cheese.</title>
        <authorList>
            <consortium name="US DOE Joint Genome Institute (JGI-PGF)"/>
            <person name="Walter F."/>
            <person name="Albersmeier A."/>
            <person name="Kalinowski J."/>
            <person name="Ruckert C."/>
        </authorList>
    </citation>
    <scope>NUCLEOTIDE SEQUENCE</scope>
    <source>
        <strain evidence="2">KCTC 12711</strain>
    </source>
</reference>
<dbReference type="InterPro" id="IPR036425">
    <property type="entry name" value="MoaB/Mog-like_dom_sf"/>
</dbReference>
<dbReference type="Pfam" id="PF24102">
    <property type="entry name" value="FLAD1_M"/>
    <property type="match status" value="1"/>
</dbReference>
<dbReference type="Pfam" id="PF00994">
    <property type="entry name" value="MoCF_biosynth"/>
    <property type="match status" value="1"/>
</dbReference>
<sequence length="255" mass="27731">MIMQNTLTAAVLLIGNELLSGSIEDRNLAHIAKTLEPKGIRVRETRIVPDIADEIVAAVNALRMRYDYVFTTGGIGPTHDDITSDSIAAAFGVNNVVQPDVFDIIDKYLHAKGVEFTPAAQRMAHAPEGAQMIYADQSIIPGYRIENVFVMAGVPRIMRIMLEGIVRHLNTGVEILNQQVHANVTEGEIAARLSAIQATHPEIDIGSYPQDPDSTLSQFRVIFIVKGTARDEIAQTCQEIAEACKALGSGVEIVD</sequence>
<dbReference type="InterPro" id="IPR001453">
    <property type="entry name" value="MoaB/Mog_dom"/>
</dbReference>
<dbReference type="SUPFAM" id="SSF53218">
    <property type="entry name" value="Molybdenum cofactor biosynthesis proteins"/>
    <property type="match status" value="1"/>
</dbReference>
<comment type="caution">
    <text evidence="2">The sequence shown here is derived from an EMBL/GenBank/DDBJ whole genome shotgun (WGS) entry which is preliminary data.</text>
</comment>
<gene>
    <name evidence="2" type="ORF">GCM10008090_11470</name>
</gene>
<dbReference type="PANTHER" id="PTHR13939:SF0">
    <property type="entry name" value="NMN AMIDOHYDROLASE-LIKE PROTEIN YFAY"/>
    <property type="match status" value="1"/>
</dbReference>
<proteinExistence type="predicted"/>
<evidence type="ECO:0000313" key="2">
    <source>
        <dbReference type="EMBL" id="GHA03911.1"/>
    </source>
</evidence>
<dbReference type="CDD" id="cd00885">
    <property type="entry name" value="cinA"/>
    <property type="match status" value="1"/>
</dbReference>
<dbReference type="SMART" id="SM00852">
    <property type="entry name" value="MoCF_biosynth"/>
    <property type="match status" value="1"/>
</dbReference>
<feature type="domain" description="MoaB/Mog" evidence="1">
    <location>
        <begin position="10"/>
        <end position="172"/>
    </location>
</feature>
<protein>
    <submittedName>
        <fullName evidence="2">Molybdenum cofactor biosynthesis protein</fullName>
    </submittedName>
</protein>
<name>A0A918RMI3_9GAMM</name>
<keyword evidence="3" id="KW-1185">Reference proteome</keyword>